<evidence type="ECO:0000313" key="2">
    <source>
        <dbReference type="Proteomes" id="UP001595828"/>
    </source>
</evidence>
<organism evidence="1 2">
    <name type="scientific">Novosphingobium tardum</name>
    <dbReference type="NCBI Taxonomy" id="1538021"/>
    <lineage>
        <taxon>Bacteria</taxon>
        <taxon>Pseudomonadati</taxon>
        <taxon>Pseudomonadota</taxon>
        <taxon>Alphaproteobacteria</taxon>
        <taxon>Sphingomonadales</taxon>
        <taxon>Sphingomonadaceae</taxon>
        <taxon>Novosphingobium</taxon>
    </lineage>
</organism>
<name>A0ABV8RQW2_9SPHN</name>
<gene>
    <name evidence="1" type="ORF">ACFO0A_08580</name>
</gene>
<evidence type="ECO:0000313" key="1">
    <source>
        <dbReference type="EMBL" id="MFC4295109.1"/>
    </source>
</evidence>
<sequence length="242" mass="26522">MAPATRRPLIRRAERVLALLALAIALYPLAGWIGSSLPAARRALPPASADAVEIMVERNPIHTGIVVPLVSDDMDWRPVFPASDLRDPDRPYTHLAIAWGERRLFLETPTWADLRFATVLNIVAGGGRGLLHVAHYVRPAPGEDMRPLRITRAQYRILVRHILAMRGEGGRKYPGYGNDDAFYDARGHYTLLRTCNTWTGKTLAAAGVPMGRWTPFAGGVMKWIDEPAPSPAPEPVAGSAVP</sequence>
<accession>A0ABV8RQW2</accession>
<dbReference type="EMBL" id="JBHSDR010000006">
    <property type="protein sequence ID" value="MFC4295109.1"/>
    <property type="molecule type" value="Genomic_DNA"/>
</dbReference>
<reference evidence="2" key="1">
    <citation type="journal article" date="2019" name="Int. J. Syst. Evol. Microbiol.">
        <title>The Global Catalogue of Microorganisms (GCM) 10K type strain sequencing project: providing services to taxonomists for standard genome sequencing and annotation.</title>
        <authorList>
            <consortium name="The Broad Institute Genomics Platform"/>
            <consortium name="The Broad Institute Genome Sequencing Center for Infectious Disease"/>
            <person name="Wu L."/>
            <person name="Ma J."/>
        </authorList>
    </citation>
    <scope>NUCLEOTIDE SEQUENCE [LARGE SCALE GENOMIC DNA]</scope>
    <source>
        <strain evidence="2">CGMCC 1.12989</strain>
    </source>
</reference>
<comment type="caution">
    <text evidence="1">The sequence shown here is derived from an EMBL/GenBank/DDBJ whole genome shotgun (WGS) entry which is preliminary data.</text>
</comment>
<proteinExistence type="predicted"/>
<protein>
    <submittedName>
        <fullName evidence="1">DUF2459 domain-containing protein</fullName>
    </submittedName>
</protein>
<dbReference type="InterPro" id="IPR011727">
    <property type="entry name" value="CHP02117"/>
</dbReference>
<dbReference type="Proteomes" id="UP001595828">
    <property type="component" value="Unassembled WGS sequence"/>
</dbReference>
<dbReference type="RefSeq" id="WP_379538594.1">
    <property type="nucleotide sequence ID" value="NZ_JBHSDR010000006.1"/>
</dbReference>
<keyword evidence="2" id="KW-1185">Reference proteome</keyword>
<dbReference type="Pfam" id="PF09601">
    <property type="entry name" value="DUF2459"/>
    <property type="match status" value="1"/>
</dbReference>